<organism evidence="2 3">
    <name type="scientific">Piedraia hortae CBS 480.64</name>
    <dbReference type="NCBI Taxonomy" id="1314780"/>
    <lineage>
        <taxon>Eukaryota</taxon>
        <taxon>Fungi</taxon>
        <taxon>Dikarya</taxon>
        <taxon>Ascomycota</taxon>
        <taxon>Pezizomycotina</taxon>
        <taxon>Dothideomycetes</taxon>
        <taxon>Dothideomycetidae</taxon>
        <taxon>Capnodiales</taxon>
        <taxon>Piedraiaceae</taxon>
        <taxon>Piedraia</taxon>
    </lineage>
</organism>
<keyword evidence="3" id="KW-1185">Reference proteome</keyword>
<proteinExistence type="predicted"/>
<name>A0A6A7BSQ2_9PEZI</name>
<accession>A0A6A7BSQ2</accession>
<dbReference type="AlphaFoldDB" id="A0A6A7BSQ2"/>
<dbReference type="Proteomes" id="UP000799421">
    <property type="component" value="Unassembled WGS sequence"/>
</dbReference>
<sequence length="455" mass="51888">DPEELRQSPPPPATEVSFPAYPASSPEPVQWDRQKHPPPDFQTLFLQIRKPSDILPSHLQVLNINFQPQCSIQEMIPLSPDGGSYIPYLSDIIRPLPREAPPSPPAHRMWEFEHRIAEISLDNDLAYRRLSRSPMHSDGVRLTHMARFFDSLENLGQHWDSSLDRYLKVDEFDKPVDESEDGREVYSGRRTSDGKSMPDRFRSETIRRLVESIARVFNCAVAQPRRPPQIKLGMMNLPIRQTAALYRFPTDHRRAREGHLQGPILAVQTRPEFDFASEGGDTRSELDLLRELGALLHLAQERSREGTSEVKPGAGKWWTSAPRWGGGVVNAENFPDHDAKKPNTWATVKCGSGNWDPKTEYLALGKRRDSAYDEVFLVSAIVHHVSIVKLTVHDEYIRLLSSGMLLPDNELEDLPKDWCKPLFQRTGWYNLLDPGERSEAYAAIWGVVSYLMRDS</sequence>
<evidence type="ECO:0000256" key="1">
    <source>
        <dbReference type="SAM" id="MobiDB-lite"/>
    </source>
</evidence>
<reference evidence="2" key="1">
    <citation type="journal article" date="2020" name="Stud. Mycol.">
        <title>101 Dothideomycetes genomes: a test case for predicting lifestyles and emergence of pathogens.</title>
        <authorList>
            <person name="Haridas S."/>
            <person name="Albert R."/>
            <person name="Binder M."/>
            <person name="Bloem J."/>
            <person name="Labutti K."/>
            <person name="Salamov A."/>
            <person name="Andreopoulos B."/>
            <person name="Baker S."/>
            <person name="Barry K."/>
            <person name="Bills G."/>
            <person name="Bluhm B."/>
            <person name="Cannon C."/>
            <person name="Castanera R."/>
            <person name="Culley D."/>
            <person name="Daum C."/>
            <person name="Ezra D."/>
            <person name="Gonzalez J."/>
            <person name="Henrissat B."/>
            <person name="Kuo A."/>
            <person name="Liang C."/>
            <person name="Lipzen A."/>
            <person name="Lutzoni F."/>
            <person name="Magnuson J."/>
            <person name="Mondo S."/>
            <person name="Nolan M."/>
            <person name="Ohm R."/>
            <person name="Pangilinan J."/>
            <person name="Park H.-J."/>
            <person name="Ramirez L."/>
            <person name="Alfaro M."/>
            <person name="Sun H."/>
            <person name="Tritt A."/>
            <person name="Yoshinaga Y."/>
            <person name="Zwiers L.-H."/>
            <person name="Turgeon B."/>
            <person name="Goodwin S."/>
            <person name="Spatafora J."/>
            <person name="Crous P."/>
            <person name="Grigoriev I."/>
        </authorList>
    </citation>
    <scope>NUCLEOTIDE SEQUENCE</scope>
    <source>
        <strain evidence="2">CBS 480.64</strain>
    </source>
</reference>
<feature type="region of interest" description="Disordered" evidence="1">
    <location>
        <begin position="178"/>
        <end position="200"/>
    </location>
</feature>
<gene>
    <name evidence="2" type="ORF">K470DRAFT_222271</name>
</gene>
<feature type="non-terminal residue" evidence="2">
    <location>
        <position position="1"/>
    </location>
</feature>
<protein>
    <submittedName>
        <fullName evidence="2">Uncharacterized protein</fullName>
    </submittedName>
</protein>
<evidence type="ECO:0000313" key="2">
    <source>
        <dbReference type="EMBL" id="KAF2857967.1"/>
    </source>
</evidence>
<evidence type="ECO:0000313" key="3">
    <source>
        <dbReference type="Proteomes" id="UP000799421"/>
    </source>
</evidence>
<feature type="region of interest" description="Disordered" evidence="1">
    <location>
        <begin position="1"/>
        <end position="36"/>
    </location>
</feature>
<dbReference type="EMBL" id="MU006022">
    <property type="protein sequence ID" value="KAF2857967.1"/>
    <property type="molecule type" value="Genomic_DNA"/>
</dbReference>
<dbReference type="OrthoDB" id="5407653at2759"/>